<dbReference type="InterPro" id="IPR004843">
    <property type="entry name" value="Calcineurin-like_PHP"/>
</dbReference>
<comment type="similarity">
    <text evidence="1">Belongs to the 5'-nucleotidase family.</text>
</comment>
<sequence length="285" mass="32070">MTQFVTRFFLPALLASATYATAIAQDVTLTILHTNDTHSRIMPLEDTDPEHPDMGGVARREAYFEQVRAEEPNVLVFDSGDFSQGTPFYSVFKGEAEVELMNELHYDAATIGNHEFDYGLDNLSELVDEADFPIVSTNYDFTRTPLKGKVKRYLILRRGGLRIGVIGLGARPEGLVQAKNYEGMQFVEPYEIAEKTAHYLKHRRRCDIVVCLSHLGMDCSAVSPYCDRQLVARTSSIDVVLGGHSHTYMRQPEYIYNAAGRAVPVMQNGKNGVYVGRFDLKFEKK</sequence>
<dbReference type="PANTHER" id="PTHR11575:SF24">
    <property type="entry name" value="5'-NUCLEOTIDASE"/>
    <property type="match status" value="1"/>
</dbReference>
<dbReference type="GO" id="GO:0009166">
    <property type="term" value="P:nucleotide catabolic process"/>
    <property type="evidence" value="ECO:0007669"/>
    <property type="project" value="InterPro"/>
</dbReference>
<evidence type="ECO:0000259" key="3">
    <source>
        <dbReference type="Pfam" id="PF00149"/>
    </source>
</evidence>
<dbReference type="GO" id="GO:0046872">
    <property type="term" value="F:metal ion binding"/>
    <property type="evidence" value="ECO:0007669"/>
    <property type="project" value="InterPro"/>
</dbReference>
<dbReference type="InterPro" id="IPR006179">
    <property type="entry name" value="5_nucleotidase/apyrase"/>
</dbReference>
<dbReference type="PRINTS" id="PR01607">
    <property type="entry name" value="APYRASEFAMLY"/>
</dbReference>
<dbReference type="PROSITE" id="PS00786">
    <property type="entry name" value="5_NUCLEOTIDASE_2"/>
    <property type="match status" value="1"/>
</dbReference>
<evidence type="ECO:0000256" key="1">
    <source>
        <dbReference type="ARBA" id="ARBA00006654"/>
    </source>
</evidence>
<name>A0A9D2UIY9_9BACT</name>
<comment type="caution">
    <text evidence="4">The sequence shown here is derived from an EMBL/GenBank/DDBJ whole genome shotgun (WGS) entry which is preliminary data.</text>
</comment>
<feature type="signal peptide" evidence="2">
    <location>
        <begin position="1"/>
        <end position="24"/>
    </location>
</feature>
<feature type="chain" id="PRO_5039481002" evidence="2">
    <location>
        <begin position="25"/>
        <end position="285"/>
    </location>
</feature>
<evidence type="ECO:0000313" key="5">
    <source>
        <dbReference type="Proteomes" id="UP000787625"/>
    </source>
</evidence>
<feature type="domain" description="Calcineurin-like phosphoesterase" evidence="3">
    <location>
        <begin position="29"/>
        <end position="248"/>
    </location>
</feature>
<reference evidence="4" key="1">
    <citation type="journal article" date="2021" name="PeerJ">
        <title>Extensive microbial diversity within the chicken gut microbiome revealed by metagenomics and culture.</title>
        <authorList>
            <person name="Gilroy R."/>
            <person name="Ravi A."/>
            <person name="Getino M."/>
            <person name="Pursley I."/>
            <person name="Horton D.L."/>
            <person name="Alikhan N.F."/>
            <person name="Baker D."/>
            <person name="Gharbi K."/>
            <person name="Hall N."/>
            <person name="Watson M."/>
            <person name="Adriaenssens E.M."/>
            <person name="Foster-Nyarko E."/>
            <person name="Jarju S."/>
            <person name="Secka A."/>
            <person name="Antonio M."/>
            <person name="Oren A."/>
            <person name="Chaudhuri R.R."/>
            <person name="La Ragione R."/>
            <person name="Hildebrand F."/>
            <person name="Pallen M.J."/>
        </authorList>
    </citation>
    <scope>NUCLEOTIDE SEQUENCE</scope>
    <source>
        <strain evidence="4">MalCec1-1739</strain>
    </source>
</reference>
<reference evidence="4" key="2">
    <citation type="submission" date="2021-04" db="EMBL/GenBank/DDBJ databases">
        <authorList>
            <person name="Gilroy R."/>
        </authorList>
    </citation>
    <scope>NUCLEOTIDE SEQUENCE</scope>
    <source>
        <strain evidence="4">MalCec1-1739</strain>
    </source>
</reference>
<organism evidence="4 5">
    <name type="scientific">Candidatus Avibacteroides avistercoris</name>
    <dbReference type="NCBI Taxonomy" id="2840690"/>
    <lineage>
        <taxon>Bacteria</taxon>
        <taxon>Pseudomonadati</taxon>
        <taxon>Bacteroidota</taxon>
        <taxon>Bacteroidia</taxon>
        <taxon>Bacteroidales</taxon>
        <taxon>Bacteroidaceae</taxon>
        <taxon>Bacteroidaceae incertae sedis</taxon>
        <taxon>Candidatus Avibacteroides</taxon>
    </lineage>
</organism>
<dbReference type="Gene3D" id="3.60.21.10">
    <property type="match status" value="1"/>
</dbReference>
<accession>A0A9D2UIY9</accession>
<dbReference type="SUPFAM" id="SSF56300">
    <property type="entry name" value="Metallo-dependent phosphatases"/>
    <property type="match status" value="1"/>
</dbReference>
<dbReference type="GO" id="GO:0000166">
    <property type="term" value="F:nucleotide binding"/>
    <property type="evidence" value="ECO:0007669"/>
    <property type="project" value="InterPro"/>
</dbReference>
<protein>
    <submittedName>
        <fullName evidence="4">Metallophosphatase</fullName>
    </submittedName>
</protein>
<dbReference type="PROSITE" id="PS00785">
    <property type="entry name" value="5_NUCLEOTIDASE_1"/>
    <property type="match status" value="1"/>
</dbReference>
<dbReference type="PANTHER" id="PTHR11575">
    <property type="entry name" value="5'-NUCLEOTIDASE-RELATED"/>
    <property type="match status" value="1"/>
</dbReference>
<gene>
    <name evidence="4" type="ORF">IAA93_06185</name>
</gene>
<dbReference type="AlphaFoldDB" id="A0A9D2UIY9"/>
<proteinExistence type="inferred from homology"/>
<dbReference type="Proteomes" id="UP000787625">
    <property type="component" value="Unassembled WGS sequence"/>
</dbReference>
<dbReference type="InterPro" id="IPR006146">
    <property type="entry name" value="5'-Nucleotdase_CS"/>
</dbReference>
<keyword evidence="2" id="KW-0732">Signal</keyword>
<evidence type="ECO:0000256" key="2">
    <source>
        <dbReference type="SAM" id="SignalP"/>
    </source>
</evidence>
<dbReference type="Pfam" id="PF00149">
    <property type="entry name" value="Metallophos"/>
    <property type="match status" value="1"/>
</dbReference>
<dbReference type="CDD" id="cd00845">
    <property type="entry name" value="MPP_UshA_N_like"/>
    <property type="match status" value="1"/>
</dbReference>
<dbReference type="GO" id="GO:0016788">
    <property type="term" value="F:hydrolase activity, acting on ester bonds"/>
    <property type="evidence" value="ECO:0007669"/>
    <property type="project" value="InterPro"/>
</dbReference>
<dbReference type="EMBL" id="DWUP01000142">
    <property type="protein sequence ID" value="HJD53295.1"/>
    <property type="molecule type" value="Genomic_DNA"/>
</dbReference>
<dbReference type="InterPro" id="IPR029052">
    <property type="entry name" value="Metallo-depent_PP-like"/>
</dbReference>
<evidence type="ECO:0000313" key="4">
    <source>
        <dbReference type="EMBL" id="HJD53295.1"/>
    </source>
</evidence>